<dbReference type="AlphaFoldDB" id="A0A812TY00"/>
<gene>
    <name evidence="2" type="ORF">SPIL2461_LOCUS14547</name>
</gene>
<evidence type="ECO:0000256" key="1">
    <source>
        <dbReference type="SAM" id="MobiDB-lite"/>
    </source>
</evidence>
<comment type="caution">
    <text evidence="2">The sequence shown here is derived from an EMBL/GenBank/DDBJ whole genome shotgun (WGS) entry which is preliminary data.</text>
</comment>
<dbReference type="EMBL" id="CAJNIZ010033792">
    <property type="protein sequence ID" value="CAE7548001.1"/>
    <property type="molecule type" value="Genomic_DNA"/>
</dbReference>
<feature type="region of interest" description="Disordered" evidence="1">
    <location>
        <begin position="310"/>
        <end position="361"/>
    </location>
</feature>
<protein>
    <submittedName>
        <fullName evidence="2">Uncharacterized protein</fullName>
    </submittedName>
</protein>
<feature type="compositionally biased region" description="Low complexity" evidence="1">
    <location>
        <begin position="318"/>
        <end position="336"/>
    </location>
</feature>
<evidence type="ECO:0000313" key="2">
    <source>
        <dbReference type="EMBL" id="CAE7548001.1"/>
    </source>
</evidence>
<organism evidence="2 3">
    <name type="scientific">Symbiodinium pilosum</name>
    <name type="common">Dinoflagellate</name>
    <dbReference type="NCBI Taxonomy" id="2952"/>
    <lineage>
        <taxon>Eukaryota</taxon>
        <taxon>Sar</taxon>
        <taxon>Alveolata</taxon>
        <taxon>Dinophyceae</taxon>
        <taxon>Suessiales</taxon>
        <taxon>Symbiodiniaceae</taxon>
        <taxon>Symbiodinium</taxon>
    </lineage>
</organism>
<keyword evidence="3" id="KW-1185">Reference proteome</keyword>
<dbReference type="OrthoDB" id="10609763at2759"/>
<reference evidence="2" key="1">
    <citation type="submission" date="2021-02" db="EMBL/GenBank/DDBJ databases">
        <authorList>
            <person name="Dougan E. K."/>
            <person name="Rhodes N."/>
            <person name="Thang M."/>
            <person name="Chan C."/>
        </authorList>
    </citation>
    <scope>NUCLEOTIDE SEQUENCE</scope>
</reference>
<dbReference type="Proteomes" id="UP000649617">
    <property type="component" value="Unassembled WGS sequence"/>
</dbReference>
<evidence type="ECO:0000313" key="3">
    <source>
        <dbReference type="Proteomes" id="UP000649617"/>
    </source>
</evidence>
<feature type="non-terminal residue" evidence="2">
    <location>
        <position position="1"/>
    </location>
</feature>
<accession>A0A812TY00</accession>
<name>A0A812TY00_SYMPI</name>
<proteinExistence type="predicted"/>
<sequence>MPIFMASESQIELAAVKMDHWHCTEKEMQVPMQILDRSGGKFGPWDFDYLEVKTGTYKNIVKLPSFQSGDYRLRKINACSMNPMDDFIYCACQVVHASNEKDYDNFLVRVGVVDYETHVAGMEFVAKVVKGGSHFAGVFDDEGHFFFGPGKLHYIKSLHKNPGKSFDNRYQVVDETKAPKWKVPQSCKGADYAFYRHEDGGKARHFLWMIRDRKVSALEITGLPKKKPECRKFTAKGLPRKANGHFGAAWSFPKKDGSTTLYMSHNGGQGVFAIDKALLDLGSSTVVVYKAGESEKTSQNDGANCKHVQAETPFEATPAPELQQQLQELQQAQQEPLKAEPPEPSPVQKDPALPETTAGPS</sequence>